<feature type="compositionally biased region" description="Basic and acidic residues" evidence="10">
    <location>
        <begin position="479"/>
        <end position="496"/>
    </location>
</feature>
<dbReference type="FunFam" id="3.90.550.50:FF:000008">
    <property type="entry name" value="Beta-1,3-glucosyltransferase"/>
    <property type="match status" value="1"/>
</dbReference>
<dbReference type="GO" id="GO:0016757">
    <property type="term" value="F:glycosyltransferase activity"/>
    <property type="evidence" value="ECO:0007669"/>
    <property type="project" value="UniProtKB-KW"/>
</dbReference>
<evidence type="ECO:0000256" key="3">
    <source>
        <dbReference type="ARBA" id="ARBA00022676"/>
    </source>
</evidence>
<evidence type="ECO:0000256" key="4">
    <source>
        <dbReference type="ARBA" id="ARBA00022679"/>
    </source>
</evidence>
<dbReference type="PANTHER" id="PTHR10811">
    <property type="entry name" value="FRINGE-RELATED"/>
    <property type="match status" value="1"/>
</dbReference>
<feature type="compositionally biased region" description="Polar residues" evidence="10">
    <location>
        <begin position="563"/>
        <end position="573"/>
    </location>
</feature>
<evidence type="ECO:0000256" key="5">
    <source>
        <dbReference type="ARBA" id="ARBA00022692"/>
    </source>
</evidence>
<evidence type="ECO:0000313" key="12">
    <source>
        <dbReference type="EnsemblMetazoa" id="AALB000496-PA"/>
    </source>
</evidence>
<dbReference type="Gene3D" id="3.90.550.50">
    <property type="match status" value="2"/>
</dbReference>
<evidence type="ECO:0000256" key="1">
    <source>
        <dbReference type="ARBA" id="ARBA00004606"/>
    </source>
</evidence>
<dbReference type="Pfam" id="PF02434">
    <property type="entry name" value="Fringe"/>
    <property type="match status" value="1"/>
</dbReference>
<evidence type="ECO:0000259" key="11">
    <source>
        <dbReference type="Pfam" id="PF02434"/>
    </source>
</evidence>
<feature type="compositionally biased region" description="Basic and acidic residues" evidence="10">
    <location>
        <begin position="516"/>
        <end position="533"/>
    </location>
</feature>
<dbReference type="EnsemblMetazoa" id="AALB000496-RA">
    <property type="protein sequence ID" value="AALB000496-PA"/>
    <property type="gene ID" value="AALB000496"/>
</dbReference>
<evidence type="ECO:0000256" key="7">
    <source>
        <dbReference type="ARBA" id="ARBA00022989"/>
    </source>
</evidence>
<organism evidence="12 13">
    <name type="scientific">Anopheles albimanus</name>
    <name type="common">New world malaria mosquito</name>
    <dbReference type="NCBI Taxonomy" id="7167"/>
    <lineage>
        <taxon>Eukaryota</taxon>
        <taxon>Metazoa</taxon>
        <taxon>Ecdysozoa</taxon>
        <taxon>Arthropoda</taxon>
        <taxon>Hexapoda</taxon>
        <taxon>Insecta</taxon>
        <taxon>Pterygota</taxon>
        <taxon>Neoptera</taxon>
        <taxon>Endopterygota</taxon>
        <taxon>Diptera</taxon>
        <taxon>Nematocera</taxon>
        <taxon>Culicoidea</taxon>
        <taxon>Culicidae</taxon>
        <taxon>Anophelinae</taxon>
        <taxon>Anopheles</taxon>
    </lineage>
</organism>
<dbReference type="InterPro" id="IPR003378">
    <property type="entry name" value="Fringe-like_glycosylTrfase"/>
</dbReference>
<feature type="compositionally biased region" description="Polar residues" evidence="10">
    <location>
        <begin position="465"/>
        <end position="474"/>
    </location>
</feature>
<reference evidence="12" key="2">
    <citation type="submission" date="2022-08" db="UniProtKB">
        <authorList>
            <consortium name="EnsemblMetazoa"/>
        </authorList>
    </citation>
    <scope>IDENTIFICATION</scope>
    <source>
        <strain evidence="12">STECLA/ALBI9_A</strain>
    </source>
</reference>
<proteinExistence type="inferred from homology"/>
<evidence type="ECO:0000256" key="6">
    <source>
        <dbReference type="ARBA" id="ARBA00022968"/>
    </source>
</evidence>
<dbReference type="GO" id="GO:0012505">
    <property type="term" value="C:endomembrane system"/>
    <property type="evidence" value="ECO:0007669"/>
    <property type="project" value="UniProtKB-SubCell"/>
</dbReference>
<evidence type="ECO:0000256" key="10">
    <source>
        <dbReference type="SAM" id="MobiDB-lite"/>
    </source>
</evidence>
<keyword evidence="6" id="KW-0735">Signal-anchor</keyword>
<dbReference type="AlphaFoldDB" id="A0A182F215"/>
<keyword evidence="7" id="KW-1133">Transmembrane helix</keyword>
<dbReference type="STRING" id="7167.A0A182F215"/>
<dbReference type="Proteomes" id="UP000069272">
    <property type="component" value="Chromosome 2L"/>
</dbReference>
<sequence>AHELSFLVLSQPAKFNAARARSLRYSIVEQLKELTQPDAVEPTEPDNVFLSHELFPGNDGAWAITPVLRHVRTSLLKATHLTARWLIICEELSHVNVSLLAHHLAKEDHKEKLFLGYPLRDREATIIHHFAFFKNPSSFLYPYVRAGVALTVPLVDHLVELIPPLVPLSDFFIDAAHEFALLIWRQGTGYPLQPRRYFCAKPAPGCAIQALFQPPARGAASAGEVTGCSRKPTSIEHIMFAVKTCHKYHWDRIPVLKHTWTRIVEHLRYFSDVSDPTIPTVVTSVPNTGTGHCAKTLAILRLIRDELRFNATLQATVRWVMLVDDDTILSPSSLVRFLSCYDPDRDLYLGERYGYNLMSTDGYNYVTGGGGIVLSVAILDALQQTCECPAPSSPDDMILAACLQRLGVRPIHSPLFHQARPSDYAPELLDPVRTVSFHKHWQVDPHQVYNRWFRQSDEHYHFTTVASGSASGPSLPTDVTDKLQPRVTDDAGERVSHRCATYQHRPVVAHMVSNRNENDSIRELRQRVDDKTSTVRRPNNPGHGDDDDDAHLRPPHQAPPPVDSSSTGVTDASQHNHILRTRWCESNELQSNGDHLLLHQQNLPETANIIKHSDL</sequence>
<name>A0A182F215_ANOAL</name>
<evidence type="ECO:0000256" key="8">
    <source>
        <dbReference type="ARBA" id="ARBA00023136"/>
    </source>
</evidence>
<dbReference type="GO" id="GO:0016020">
    <property type="term" value="C:membrane"/>
    <property type="evidence" value="ECO:0007669"/>
    <property type="project" value="UniProtKB-SubCell"/>
</dbReference>
<keyword evidence="13" id="KW-1185">Reference proteome</keyword>
<keyword evidence="3" id="KW-0328">Glycosyltransferase</keyword>
<keyword evidence="4" id="KW-0808">Transferase</keyword>
<evidence type="ECO:0000313" key="13">
    <source>
        <dbReference type="Proteomes" id="UP000069272"/>
    </source>
</evidence>
<feature type="region of interest" description="Disordered" evidence="10">
    <location>
        <begin position="465"/>
        <end position="573"/>
    </location>
</feature>
<keyword evidence="5" id="KW-0812">Transmembrane</keyword>
<dbReference type="VEuPathDB" id="VectorBase:AALB20_026676"/>
<dbReference type="VEuPathDB" id="VectorBase:AALB000496"/>
<comment type="subcellular location">
    <subcellularLocation>
        <location evidence="9">Endomembrane system</location>
        <topology evidence="9">Single-pass membrane protein</topology>
    </subcellularLocation>
    <subcellularLocation>
        <location evidence="1">Membrane</location>
        <topology evidence="1">Single-pass type II membrane protein</topology>
    </subcellularLocation>
</comment>
<protein>
    <recommendedName>
        <fullName evidence="11">Fringe-like glycosyltransferase domain-containing protein</fullName>
    </recommendedName>
</protein>
<reference evidence="12 13" key="1">
    <citation type="journal article" date="2017" name="G3 (Bethesda)">
        <title>The Physical Genome Mapping of Anopheles albimanus Corrected Scaffold Misassemblies and Identified Interarm Rearrangements in Genus Anopheles.</title>
        <authorList>
            <person name="Artemov G.N."/>
            <person name="Peery A.N."/>
            <person name="Jiang X."/>
            <person name="Tu Z."/>
            <person name="Stegniy V.N."/>
            <person name="Sharakhova M.V."/>
            <person name="Sharakhov I.V."/>
        </authorList>
    </citation>
    <scope>NUCLEOTIDE SEQUENCE [LARGE SCALE GENOMIC DNA]</scope>
    <source>
        <strain evidence="12 13">ALBI9_A</strain>
    </source>
</reference>
<keyword evidence="8" id="KW-0472">Membrane</keyword>
<accession>A0A182F215</accession>
<evidence type="ECO:0000256" key="2">
    <source>
        <dbReference type="ARBA" id="ARBA00008661"/>
    </source>
</evidence>
<evidence type="ECO:0000256" key="9">
    <source>
        <dbReference type="ARBA" id="ARBA00037847"/>
    </source>
</evidence>
<feature type="domain" description="Fringe-like glycosyltransferase" evidence="11">
    <location>
        <begin position="232"/>
        <end position="450"/>
    </location>
</feature>
<comment type="similarity">
    <text evidence="2">Belongs to the glycosyltransferase 31 family.</text>
</comment>